<feature type="region of interest" description="Disordered" evidence="1">
    <location>
        <begin position="25"/>
        <end position="63"/>
    </location>
</feature>
<dbReference type="PROSITE" id="PS51257">
    <property type="entry name" value="PROKAR_LIPOPROTEIN"/>
    <property type="match status" value="1"/>
</dbReference>
<comment type="caution">
    <text evidence="4">The sequence shown here is derived from an EMBL/GenBank/DDBJ whole genome shotgun (WGS) entry which is preliminary data.</text>
</comment>
<feature type="signal peptide" evidence="2">
    <location>
        <begin position="1"/>
        <end position="24"/>
    </location>
</feature>
<dbReference type="Pfam" id="PF13539">
    <property type="entry name" value="Peptidase_M15_4"/>
    <property type="match status" value="1"/>
</dbReference>
<feature type="compositionally biased region" description="Low complexity" evidence="1">
    <location>
        <begin position="32"/>
        <end position="45"/>
    </location>
</feature>
<dbReference type="InterPro" id="IPR009045">
    <property type="entry name" value="Zn_M74/Hedgehog-like"/>
</dbReference>
<name>A0A930VPU3_9ACTN</name>
<dbReference type="InterPro" id="IPR039561">
    <property type="entry name" value="Peptidase_M15C"/>
</dbReference>
<evidence type="ECO:0000259" key="3">
    <source>
        <dbReference type="Pfam" id="PF13539"/>
    </source>
</evidence>
<dbReference type="EMBL" id="JADKPO010000014">
    <property type="protein sequence ID" value="MBF4768487.1"/>
    <property type="molecule type" value="Genomic_DNA"/>
</dbReference>
<dbReference type="Proteomes" id="UP000660668">
    <property type="component" value="Unassembled WGS sequence"/>
</dbReference>
<dbReference type="RefSeq" id="WP_194696631.1">
    <property type="nucleotide sequence ID" value="NZ_JADKPO010000014.1"/>
</dbReference>
<keyword evidence="2" id="KW-0732">Signal</keyword>
<evidence type="ECO:0000256" key="2">
    <source>
        <dbReference type="SAM" id="SignalP"/>
    </source>
</evidence>
<feature type="chain" id="PRO_5037481843" evidence="2">
    <location>
        <begin position="25"/>
        <end position="401"/>
    </location>
</feature>
<evidence type="ECO:0000313" key="5">
    <source>
        <dbReference type="Proteomes" id="UP000660668"/>
    </source>
</evidence>
<protein>
    <submittedName>
        <fullName evidence="4">M15 family metallopeptidase</fullName>
    </submittedName>
</protein>
<sequence length="401" mass="43128">MNGGARRALAFAAAALLASGLASCVDDHSSRTTDPPATAPATQTAVSDPTPTQDPGPSVGPRTEALRNADILVFSKETLTDEMVARIRKVHGVRSVERLSMAQVSVENRAINIAAVDPATYRLYTPEESANLQEQWQRVAEGQLALVKGLKRLVPDDGRLQLGSAADAPRVVVGAYAPQFPQIQAVVSQEIGEQLGMEPDNALIVAAYPRQAPEALRKPIARIVGHAASVQRVDIAARLGLDIHARQTAYLVGSVGDAVGIYNYRVLPGGRLIQPEASWVRSHISTQEVPILGSVTCNSLIFPQLRAALQEIVDDGLAGQIHPDEYAGCYYPRFIAGSTTLSNHAFGLALDLNARGNQRGTVGEMDRRVVAIFEQWGFTWGGHWHYTDPMHFEANAIVNPG</sequence>
<reference evidence="4" key="1">
    <citation type="submission" date="2020-11" db="EMBL/GenBank/DDBJ databases">
        <title>Nocardioides cynanchi sp. nov., isolated from soil of rhizosphere of Cynanchum wilfordii.</title>
        <authorList>
            <person name="Lee J.-S."/>
            <person name="Suh M.K."/>
            <person name="Kim J.-S."/>
        </authorList>
    </citation>
    <scope>NUCLEOTIDE SEQUENCE</scope>
    <source>
        <strain evidence="4">KCTC 19276</strain>
    </source>
</reference>
<dbReference type="AlphaFoldDB" id="A0A930VPU3"/>
<dbReference type="Gene3D" id="3.30.1380.10">
    <property type="match status" value="1"/>
</dbReference>
<feature type="compositionally biased region" description="Polar residues" evidence="1">
    <location>
        <begin position="46"/>
        <end position="55"/>
    </location>
</feature>
<evidence type="ECO:0000256" key="1">
    <source>
        <dbReference type="SAM" id="MobiDB-lite"/>
    </source>
</evidence>
<keyword evidence="5" id="KW-1185">Reference proteome</keyword>
<proteinExistence type="predicted"/>
<gene>
    <name evidence="4" type="ORF">ISU10_11990</name>
</gene>
<accession>A0A930VPU3</accession>
<evidence type="ECO:0000313" key="4">
    <source>
        <dbReference type="EMBL" id="MBF4768487.1"/>
    </source>
</evidence>
<dbReference type="GO" id="GO:0008233">
    <property type="term" value="F:peptidase activity"/>
    <property type="evidence" value="ECO:0007669"/>
    <property type="project" value="InterPro"/>
</dbReference>
<feature type="domain" description="Peptidase M15C" evidence="3">
    <location>
        <begin position="337"/>
        <end position="393"/>
    </location>
</feature>
<dbReference type="SUPFAM" id="SSF55166">
    <property type="entry name" value="Hedgehog/DD-peptidase"/>
    <property type="match status" value="1"/>
</dbReference>
<organism evidence="4 5">
    <name type="scientific">Nocardioides agariphilus</name>
    <dbReference type="NCBI Taxonomy" id="433664"/>
    <lineage>
        <taxon>Bacteria</taxon>
        <taxon>Bacillati</taxon>
        <taxon>Actinomycetota</taxon>
        <taxon>Actinomycetes</taxon>
        <taxon>Propionibacteriales</taxon>
        <taxon>Nocardioidaceae</taxon>
        <taxon>Nocardioides</taxon>
    </lineage>
</organism>